<organism evidence="1 2">
    <name type="scientific">Listeria welshimeri</name>
    <dbReference type="NCBI Taxonomy" id="1643"/>
    <lineage>
        <taxon>Bacteria</taxon>
        <taxon>Bacillati</taxon>
        <taxon>Bacillota</taxon>
        <taxon>Bacilli</taxon>
        <taxon>Bacillales</taxon>
        <taxon>Listeriaceae</taxon>
        <taxon>Listeria</taxon>
    </lineage>
</organism>
<evidence type="ECO:0000313" key="1">
    <source>
        <dbReference type="EMBL" id="PDK40192.1"/>
    </source>
</evidence>
<dbReference type="Proteomes" id="UP000219632">
    <property type="component" value="Unassembled WGS sequence"/>
</dbReference>
<reference evidence="1 2" key="1">
    <citation type="submission" date="2017-09" db="EMBL/GenBank/DDBJ databases">
        <title>Draft Genomes of 144 Listeria Monocytogenes isolates from foods.</title>
        <authorList>
            <person name="Wu C.H."/>
            <person name="Ng J."/>
            <person name="Kiang D."/>
            <person name="Chen C.-Y."/>
            <person name="Frink S."/>
            <person name="Lafrades M."/>
            <person name="Morales C."/>
            <person name="Park P."/>
            <person name="Zwick M."/>
        </authorList>
    </citation>
    <scope>NUCLEOTIDE SEQUENCE [LARGE SCALE GENOMIC DNA]</scope>
    <source>
        <strain evidence="1 2">CDPHFDLB-F14M01633.75-2</strain>
    </source>
</reference>
<evidence type="ECO:0000313" key="2">
    <source>
        <dbReference type="Proteomes" id="UP000219632"/>
    </source>
</evidence>
<name>A0ABX4IAB7_LISWE</name>
<dbReference type="RefSeq" id="WP_097350915.1">
    <property type="nucleotide sequence ID" value="NZ_JAERVU010000005.1"/>
</dbReference>
<protein>
    <recommendedName>
        <fullName evidence="3">DUF4259 domain-containing protein</fullName>
    </recommendedName>
</protein>
<dbReference type="EMBL" id="NYPG01000011">
    <property type="protein sequence ID" value="PDK40192.1"/>
    <property type="molecule type" value="Genomic_DNA"/>
</dbReference>
<keyword evidence="2" id="KW-1185">Reference proteome</keyword>
<gene>
    <name evidence="1" type="ORF">AFZ32_13540</name>
</gene>
<evidence type="ECO:0008006" key="3">
    <source>
        <dbReference type="Google" id="ProtNLM"/>
    </source>
</evidence>
<comment type="caution">
    <text evidence="1">The sequence shown here is derived from an EMBL/GenBank/DDBJ whole genome shotgun (WGS) entry which is preliminary data.</text>
</comment>
<dbReference type="Pfam" id="PF14078">
    <property type="entry name" value="DUF4259"/>
    <property type="match status" value="1"/>
</dbReference>
<proteinExistence type="predicted"/>
<sequence length="120" mass="14256">MGAWGYDPWDNDEAADWFGNFMKHVDIDFIIQTVEEVENRELDYERIRAVSYIVEMLGKSYIWPVDHYAELDKMVEKLINLLTLMIESGSDFLDVWENDPEIIISVQKQIDALKKRQQRK</sequence>
<accession>A0ABX4IAB7</accession>
<dbReference type="InterPro" id="IPR025355">
    <property type="entry name" value="DUF4259"/>
</dbReference>